<dbReference type="AlphaFoldDB" id="A0A9X1UX81"/>
<dbReference type="Proteomes" id="UP001139344">
    <property type="component" value="Unassembled WGS sequence"/>
</dbReference>
<organism evidence="1 2">
    <name type="scientific">Christiangramia crocea</name>
    <dbReference type="NCBI Taxonomy" id="2904124"/>
    <lineage>
        <taxon>Bacteria</taxon>
        <taxon>Pseudomonadati</taxon>
        <taxon>Bacteroidota</taxon>
        <taxon>Flavobacteriia</taxon>
        <taxon>Flavobacteriales</taxon>
        <taxon>Flavobacteriaceae</taxon>
        <taxon>Christiangramia</taxon>
    </lineage>
</organism>
<accession>A0A9X1UX81</accession>
<evidence type="ECO:0000313" key="1">
    <source>
        <dbReference type="EMBL" id="MCG9970993.1"/>
    </source>
</evidence>
<reference evidence="1" key="1">
    <citation type="submission" date="2021-12" db="EMBL/GenBank/DDBJ databases">
        <title>Description of Gramella crocea sp. nov., a new bacterium isolated from activated sludge.</title>
        <authorList>
            <person name="Zhang X."/>
        </authorList>
    </citation>
    <scope>NUCLEOTIDE SEQUENCE</scope>
    <source>
        <strain evidence="1">YB25</strain>
    </source>
</reference>
<gene>
    <name evidence="1" type="ORF">LU635_05030</name>
</gene>
<evidence type="ECO:0000313" key="2">
    <source>
        <dbReference type="Proteomes" id="UP001139344"/>
    </source>
</evidence>
<dbReference type="EMBL" id="JAJSON010000014">
    <property type="protein sequence ID" value="MCG9970993.1"/>
    <property type="molecule type" value="Genomic_DNA"/>
</dbReference>
<dbReference type="RefSeq" id="WP_240096858.1">
    <property type="nucleotide sequence ID" value="NZ_JAJSON010000014.1"/>
</dbReference>
<name>A0A9X1UX81_9FLAO</name>
<sequence length="283" mass="30622">MPRSFWLSKRGFDYNTIADLTAEGIAAEIQKGNIIPMPLGFSFERLTEENVVETSPLGLSSLSRKGIYKYRFSWDKDDRLQEVMSSYDSNDVYDFVMLDAKGNMKLTKNGTKITGASVGLLDTDPFTESDGSVAGKVRMMVELNNPQDYNKFAAYFAADNLPFRPLKVEGINDVDLDLTSFAAAATEITFTAMLKDGSTAFSGGVADDFRLIVNGTAVPIDGTTVTIAEDSSIPGKYTISGIPALASSDEIKLSTWDATASTVSIIKDGTTVYRGAQVTEVVS</sequence>
<proteinExistence type="predicted"/>
<keyword evidence="2" id="KW-1185">Reference proteome</keyword>
<protein>
    <submittedName>
        <fullName evidence="1">Uncharacterized protein</fullName>
    </submittedName>
</protein>
<comment type="caution">
    <text evidence="1">The sequence shown here is derived from an EMBL/GenBank/DDBJ whole genome shotgun (WGS) entry which is preliminary data.</text>
</comment>